<name>A0AB39KSD5_9CAUL</name>
<dbReference type="AlphaFoldDB" id="A0AB39KSD5"/>
<dbReference type="EMBL" id="CP158375">
    <property type="protein sequence ID" value="XDO96401.1"/>
    <property type="molecule type" value="Genomic_DNA"/>
</dbReference>
<dbReference type="SUPFAM" id="SSF51338">
    <property type="entry name" value="Composite domain of metallo-dependent hydrolases"/>
    <property type="match status" value="1"/>
</dbReference>
<dbReference type="InterPro" id="IPR006680">
    <property type="entry name" value="Amidohydro-rel"/>
</dbReference>
<evidence type="ECO:0000256" key="1">
    <source>
        <dbReference type="ARBA" id="ARBA00010716"/>
    </source>
</evidence>
<feature type="domain" description="Amidohydrolase-related" evidence="9">
    <location>
        <begin position="51"/>
        <end position="373"/>
    </location>
</feature>
<dbReference type="NCBIfam" id="TIGR00221">
    <property type="entry name" value="nagA"/>
    <property type="match status" value="1"/>
</dbReference>
<dbReference type="InterPro" id="IPR011059">
    <property type="entry name" value="Metal-dep_hydrolase_composite"/>
</dbReference>
<dbReference type="GO" id="GO:0006046">
    <property type="term" value="P:N-acetylglucosamine catabolic process"/>
    <property type="evidence" value="ECO:0007669"/>
    <property type="project" value="TreeGrafter"/>
</dbReference>
<feature type="binding site" evidence="7">
    <location>
        <position position="224"/>
    </location>
    <ligand>
        <name>substrate</name>
    </ligand>
</feature>
<dbReference type="PANTHER" id="PTHR11113:SF14">
    <property type="entry name" value="N-ACETYLGLUCOSAMINE-6-PHOSPHATE DEACETYLASE"/>
    <property type="match status" value="1"/>
</dbReference>
<evidence type="ECO:0000256" key="8">
    <source>
        <dbReference type="PIRSR" id="PIRSR038994-3"/>
    </source>
</evidence>
<dbReference type="SUPFAM" id="SSF51556">
    <property type="entry name" value="Metallo-dependent hydrolases"/>
    <property type="match status" value="1"/>
</dbReference>
<keyword evidence="4 5" id="KW-0119">Carbohydrate metabolism</keyword>
<comment type="cofactor">
    <cofactor evidence="8">
        <name>a divalent metal cation</name>
        <dbReference type="ChEBI" id="CHEBI:60240"/>
    </cofactor>
    <text evidence="8">Binds 1 divalent metal cation per subunit.</text>
</comment>
<dbReference type="RefSeq" id="WP_369059253.1">
    <property type="nucleotide sequence ID" value="NZ_CP158375.1"/>
</dbReference>
<evidence type="ECO:0000256" key="7">
    <source>
        <dbReference type="PIRSR" id="PIRSR038994-2"/>
    </source>
</evidence>
<dbReference type="Gene3D" id="3.20.20.140">
    <property type="entry name" value="Metal-dependent hydrolases"/>
    <property type="match status" value="1"/>
</dbReference>
<evidence type="ECO:0000256" key="2">
    <source>
        <dbReference type="ARBA" id="ARBA00022723"/>
    </source>
</evidence>
<protein>
    <submittedName>
        <fullName evidence="10">N-acetylglucosamine-6-phosphate deacetylase</fullName>
        <ecNumber evidence="10">3.5.1.25</ecNumber>
    </submittedName>
</protein>
<evidence type="ECO:0000256" key="5">
    <source>
        <dbReference type="PIRNR" id="PIRNR038994"/>
    </source>
</evidence>
<feature type="binding site" evidence="7">
    <location>
        <begin position="302"/>
        <end position="304"/>
    </location>
    <ligand>
        <name>substrate</name>
    </ligand>
</feature>
<accession>A0AB39KSD5</accession>
<dbReference type="GO" id="GO:0046872">
    <property type="term" value="F:metal ion binding"/>
    <property type="evidence" value="ECO:0007669"/>
    <property type="project" value="UniProtKB-KW"/>
</dbReference>
<feature type="binding site" evidence="8">
    <location>
        <position position="128"/>
    </location>
    <ligand>
        <name>Zn(2+)</name>
        <dbReference type="ChEBI" id="CHEBI:29105"/>
    </ligand>
</feature>
<feature type="binding site" evidence="7">
    <location>
        <position position="139"/>
    </location>
    <ligand>
        <name>substrate</name>
    </ligand>
</feature>
<keyword evidence="3 5" id="KW-0378">Hydrolase</keyword>
<keyword evidence="2 8" id="KW-0479">Metal-binding</keyword>
<dbReference type="Pfam" id="PF01979">
    <property type="entry name" value="Amidohydro_1"/>
    <property type="match status" value="1"/>
</dbReference>
<evidence type="ECO:0000256" key="3">
    <source>
        <dbReference type="ARBA" id="ARBA00022801"/>
    </source>
</evidence>
<dbReference type="InterPro" id="IPR032466">
    <property type="entry name" value="Metal_Hydrolase"/>
</dbReference>
<feature type="binding site" evidence="7">
    <location>
        <position position="247"/>
    </location>
    <ligand>
        <name>substrate</name>
    </ligand>
</feature>
<dbReference type="InterPro" id="IPR003764">
    <property type="entry name" value="GlcNAc_6-P_deAcase"/>
</dbReference>
<evidence type="ECO:0000259" key="9">
    <source>
        <dbReference type="Pfam" id="PF01979"/>
    </source>
</evidence>
<feature type="binding site" evidence="7">
    <location>
        <begin position="216"/>
        <end position="217"/>
    </location>
    <ligand>
        <name>substrate</name>
    </ligand>
</feature>
<feature type="binding site" evidence="8">
    <location>
        <position position="192"/>
    </location>
    <ligand>
        <name>Zn(2+)</name>
        <dbReference type="ChEBI" id="CHEBI:29105"/>
    </ligand>
</feature>
<dbReference type="PANTHER" id="PTHR11113">
    <property type="entry name" value="N-ACETYLGLUCOSAMINE-6-PHOSPHATE DEACETYLASE"/>
    <property type="match status" value="1"/>
</dbReference>
<feature type="binding site" evidence="8">
    <location>
        <position position="213"/>
    </location>
    <ligand>
        <name>Zn(2+)</name>
        <dbReference type="ChEBI" id="CHEBI:29105"/>
    </ligand>
</feature>
<gene>
    <name evidence="10" type="primary">nagA</name>
    <name evidence="10" type="ORF">ABOZ73_16745</name>
</gene>
<organism evidence="10">
    <name type="scientific">Caulobacter sp. 73W</name>
    <dbReference type="NCBI Taxonomy" id="3161137"/>
    <lineage>
        <taxon>Bacteria</taxon>
        <taxon>Pseudomonadati</taxon>
        <taxon>Pseudomonadota</taxon>
        <taxon>Alphaproteobacteria</taxon>
        <taxon>Caulobacterales</taxon>
        <taxon>Caulobacteraceae</taxon>
        <taxon>Caulobacter</taxon>
    </lineage>
</organism>
<reference evidence="10" key="1">
    <citation type="submission" date="2024-06" db="EMBL/GenBank/DDBJ databases">
        <title>Caulobacter inopinatus, sp. nov.</title>
        <authorList>
            <person name="Donachie S.P."/>
        </authorList>
    </citation>
    <scope>NUCLEOTIDE SEQUENCE</scope>
    <source>
        <strain evidence="10">73W</strain>
    </source>
</reference>
<dbReference type="Gene3D" id="2.30.40.10">
    <property type="entry name" value="Urease, subunit C, domain 1"/>
    <property type="match status" value="1"/>
</dbReference>
<evidence type="ECO:0000313" key="10">
    <source>
        <dbReference type="EMBL" id="XDO96401.1"/>
    </source>
</evidence>
<sequence>MSVALVNGRVLLGDAVVEGVAVVVEGGRIAAVLPAAEARADETRDLGGALLLPGFIDTQVNGGGGVLFNDAPTVETIAAIGAAHRAYGTTGFLPTLISDDLSVIAEAIAATDAAIEQGVPGVLGIHIEGPFLNAERKGIHDASKFRVLDDAAFALLTSLKRGRTLVTLAPEKTTPEAIRRLADAGVIVAAGHTNADYDTAAKALRSGATGVTHLFNAMSPLTSRAPGVVGAALESDAWCGIIIDGAHIHPATLRIALASRPLDRFMLVSDAMPTVGGPKTFNLQGREITVANGVCVGPDGTLAGSDLDMAGAVRNAMSMTGLTLAQAANMAARSPAAFLGIEKEAGSIAPGLRADLVVADDQLNVIETWISGEPRR</sequence>
<dbReference type="PIRSF" id="PIRSF038994">
    <property type="entry name" value="NagA"/>
    <property type="match status" value="1"/>
</dbReference>
<evidence type="ECO:0000256" key="6">
    <source>
        <dbReference type="PIRSR" id="PIRSR038994-1"/>
    </source>
</evidence>
<dbReference type="GO" id="GO:0008448">
    <property type="term" value="F:N-acetylglucosamine-6-phosphate deacetylase activity"/>
    <property type="evidence" value="ECO:0007669"/>
    <property type="project" value="UniProtKB-EC"/>
</dbReference>
<dbReference type="CDD" id="cd00854">
    <property type="entry name" value="NagA"/>
    <property type="match status" value="1"/>
</dbReference>
<dbReference type="EC" id="3.5.1.25" evidence="10"/>
<proteinExistence type="inferred from homology"/>
<comment type="similarity">
    <text evidence="1 5">Belongs to the metallo-dependent hydrolases superfamily. NagA family.</text>
</comment>
<evidence type="ECO:0000256" key="4">
    <source>
        <dbReference type="ARBA" id="ARBA00023277"/>
    </source>
</evidence>
<feature type="active site" description="Proton donor/acceptor" evidence="6">
    <location>
        <position position="270"/>
    </location>
</feature>